<evidence type="ECO:0000259" key="1">
    <source>
        <dbReference type="Pfam" id="PF00646"/>
    </source>
</evidence>
<evidence type="ECO:0000313" key="3">
    <source>
        <dbReference type="Proteomes" id="UP000008068"/>
    </source>
</evidence>
<dbReference type="Pfam" id="PF00646">
    <property type="entry name" value="F-box"/>
    <property type="match status" value="1"/>
</dbReference>
<dbReference type="InterPro" id="IPR042317">
    <property type="entry name" value="She-1-like"/>
</dbReference>
<accession>G0MEE2</accession>
<dbReference type="InterPro" id="IPR001810">
    <property type="entry name" value="F-box_dom"/>
</dbReference>
<dbReference type="FunCoup" id="G0MEE2">
    <property type="interactions" value="1057"/>
</dbReference>
<feature type="domain" description="F-box" evidence="1">
    <location>
        <begin position="81"/>
        <end position="120"/>
    </location>
</feature>
<dbReference type="EMBL" id="GL379791">
    <property type="protein sequence ID" value="EGT51987.1"/>
    <property type="molecule type" value="Genomic_DNA"/>
</dbReference>
<keyword evidence="3" id="KW-1185">Reference proteome</keyword>
<dbReference type="OMA" id="CWWAIST"/>
<dbReference type="HOGENOM" id="CLU_598841_0_0_1"/>
<organism evidence="3">
    <name type="scientific">Caenorhabditis brenneri</name>
    <name type="common">Nematode worm</name>
    <dbReference type="NCBI Taxonomy" id="135651"/>
    <lineage>
        <taxon>Eukaryota</taxon>
        <taxon>Metazoa</taxon>
        <taxon>Ecdysozoa</taxon>
        <taxon>Nematoda</taxon>
        <taxon>Chromadorea</taxon>
        <taxon>Rhabditida</taxon>
        <taxon>Rhabditina</taxon>
        <taxon>Rhabditomorpha</taxon>
        <taxon>Rhabditoidea</taxon>
        <taxon>Rhabditidae</taxon>
        <taxon>Peloderinae</taxon>
        <taxon>Caenorhabditis</taxon>
    </lineage>
</organism>
<protein>
    <recommendedName>
        <fullName evidence="1">F-box domain-containing protein</fullName>
    </recommendedName>
</protein>
<gene>
    <name evidence="2" type="ORF">CAEBREN_01282</name>
</gene>
<dbReference type="eggNOG" id="ENOG502TFQ6">
    <property type="taxonomic scope" value="Eukaryota"/>
</dbReference>
<evidence type="ECO:0000313" key="2">
    <source>
        <dbReference type="EMBL" id="EGT51987.1"/>
    </source>
</evidence>
<dbReference type="OrthoDB" id="5776478at2759"/>
<sequence length="457" mass="53663">MSLSKQERPEDRLSALNFLGGHLKIAVSKPRPQFRFNFSKRKMDFGLNVKQFFTSRIGKPKEEKIVEEFFVEEEEEEKFQWLELPDNLREIIVHQMPLQSRINLAATSKGEREFVKQMKVECKLFAIEDLGRRTTNLLRYPDLHWKVFARSGKRFFLNFMCDWQHDIAVCFCEERRPFYGVCPSTKVYWLTPAGNIKKTIIPNINAYDLAVVTARHFFSMITEDCKRASVALSGWPEEIFEIPELQKSYVIGSSYDDVESIHKTYDFFEPYSFDVYMHKTAMKYIWPFSLLSVARYGLRDWMVMRRNDRILCDAMLDKDLRILILHDSFVSVDKMNQFIDKWSNGGVSDKFCWWAISTHCHVEVEEVIDQLPITYVGEKYGPKYTVPKESKSKKQKPIPLVRMVKYKVQSLVNRETIGTLYIRDKMVLFANAGQCPKIDEFGLITYTSRSGVNETQF</sequence>
<dbReference type="PANTHER" id="PTHR31006:SF8">
    <property type="entry name" value="F-BOX DOMAIN-CONTAINING PROTEIN-RELATED"/>
    <property type="match status" value="1"/>
</dbReference>
<name>G0MEE2_CAEBE</name>
<reference evidence="3" key="1">
    <citation type="submission" date="2011-07" db="EMBL/GenBank/DDBJ databases">
        <authorList>
            <consortium name="Caenorhabditis brenneri Sequencing and Analysis Consortium"/>
            <person name="Wilson R.K."/>
        </authorList>
    </citation>
    <scope>NUCLEOTIDE SEQUENCE [LARGE SCALE GENOMIC DNA]</scope>
    <source>
        <strain evidence="3">PB2801</strain>
    </source>
</reference>
<proteinExistence type="predicted"/>
<dbReference type="AlphaFoldDB" id="G0MEE2"/>
<dbReference type="PANTHER" id="PTHR31006">
    <property type="entry name" value="F-BOX DOMAIN-CONTAINING PROTEIN-RELATED-RELATED"/>
    <property type="match status" value="1"/>
</dbReference>
<dbReference type="InParanoid" id="G0MEE2"/>
<dbReference type="Proteomes" id="UP000008068">
    <property type="component" value="Unassembled WGS sequence"/>
</dbReference>